<dbReference type="PANTHER" id="PTHR23088">
    <property type="entry name" value="NITRILASE-RELATED"/>
    <property type="match status" value="1"/>
</dbReference>
<dbReference type="EMBL" id="CP029479">
    <property type="protein sequence ID" value="AWM77991.1"/>
    <property type="molecule type" value="Genomic_DNA"/>
</dbReference>
<keyword evidence="2 4" id="KW-0378">Hydrolase</keyword>
<evidence type="ECO:0000256" key="2">
    <source>
        <dbReference type="ARBA" id="ARBA00022801"/>
    </source>
</evidence>
<dbReference type="Pfam" id="PF00795">
    <property type="entry name" value="CN_hydrolase"/>
    <property type="match status" value="1"/>
</dbReference>
<name>A0A2Z3HXD5_9CAUL</name>
<dbReference type="InterPro" id="IPR045254">
    <property type="entry name" value="Nit1/2_C-N_Hydrolase"/>
</dbReference>
<dbReference type="PROSITE" id="PS01227">
    <property type="entry name" value="UPF0012"/>
    <property type="match status" value="1"/>
</dbReference>
<dbReference type="GO" id="GO:0016811">
    <property type="term" value="F:hydrolase activity, acting on carbon-nitrogen (but not peptide) bonds, in linear amides"/>
    <property type="evidence" value="ECO:0007669"/>
    <property type="project" value="InterPro"/>
</dbReference>
<proteinExistence type="inferred from homology"/>
<reference evidence="5" key="1">
    <citation type="submission" date="2018-05" db="EMBL/GenBank/DDBJ databases">
        <title>Genome sequencing of Phenylobacterium sp. HYN0004.</title>
        <authorList>
            <person name="Yi H."/>
            <person name="Baek C."/>
        </authorList>
    </citation>
    <scope>NUCLEOTIDE SEQUENCE [LARGE SCALE GENOMIC DNA]</scope>
    <source>
        <strain evidence="5">HYN0004</strain>
    </source>
</reference>
<dbReference type="Gene3D" id="3.60.110.10">
    <property type="entry name" value="Carbon-nitrogen hydrolase"/>
    <property type="match status" value="1"/>
</dbReference>
<keyword evidence="5" id="KW-1185">Reference proteome</keyword>
<comment type="similarity">
    <text evidence="1">Belongs to the carbon-nitrogen hydrolase superfamily. NIT1/NIT2 family.</text>
</comment>
<sequence length="275" mass="29028">MRVALVQTRTPATQVAALDHVLPLVRQAAEAGAELILTPEGTNILQKDRNLLNAALTTVDADPVVCGLRGFARERGVHVLVGSALVDAGGEKAANRSLLVGPDGEVSAWYDKLHMFDVDLPNGETARESAAYAPGDRAVTARAGEARLGLSICYDMRFPALYRALALAGAEVMTVPAAFTRPTGEAHWEILLRSRAIETGSFVLAAAQGGFHEDRRGTWGRSLAVGPWGEVLGVLDHDEPGVLVVDLDLTAAARARRAIPALANARAFSGPESLA</sequence>
<evidence type="ECO:0000313" key="5">
    <source>
        <dbReference type="Proteomes" id="UP000247763"/>
    </source>
</evidence>
<dbReference type="CDD" id="cd07572">
    <property type="entry name" value="nit"/>
    <property type="match status" value="1"/>
</dbReference>
<dbReference type="OrthoDB" id="9811121at2"/>
<dbReference type="KEGG" id="phb:HYN04_09605"/>
<protein>
    <submittedName>
        <fullName evidence="4">Amidohydrolase</fullName>
    </submittedName>
</protein>
<feature type="domain" description="CN hydrolase" evidence="3">
    <location>
        <begin position="1"/>
        <end position="249"/>
    </location>
</feature>
<dbReference type="SUPFAM" id="SSF56317">
    <property type="entry name" value="Carbon-nitrogen hydrolase"/>
    <property type="match status" value="1"/>
</dbReference>
<evidence type="ECO:0000259" key="3">
    <source>
        <dbReference type="PROSITE" id="PS50263"/>
    </source>
</evidence>
<accession>A0A2Z3HXD5</accession>
<dbReference type="AlphaFoldDB" id="A0A2Z3HXD5"/>
<dbReference type="PANTHER" id="PTHR23088:SF27">
    <property type="entry name" value="DEAMINATED GLUTATHIONE AMIDASE"/>
    <property type="match status" value="1"/>
</dbReference>
<dbReference type="Proteomes" id="UP000247763">
    <property type="component" value="Chromosome"/>
</dbReference>
<evidence type="ECO:0000256" key="1">
    <source>
        <dbReference type="ARBA" id="ARBA00010613"/>
    </source>
</evidence>
<dbReference type="InterPro" id="IPR036526">
    <property type="entry name" value="C-N_Hydrolase_sf"/>
</dbReference>
<dbReference type="PROSITE" id="PS50263">
    <property type="entry name" value="CN_HYDROLASE"/>
    <property type="match status" value="1"/>
</dbReference>
<evidence type="ECO:0000313" key="4">
    <source>
        <dbReference type="EMBL" id="AWM77991.1"/>
    </source>
</evidence>
<gene>
    <name evidence="4" type="ORF">HYN04_09605</name>
</gene>
<dbReference type="RefSeq" id="WP_110450558.1">
    <property type="nucleotide sequence ID" value="NZ_CP029479.1"/>
</dbReference>
<dbReference type="InterPro" id="IPR003010">
    <property type="entry name" value="C-N_Hydrolase"/>
</dbReference>
<dbReference type="InterPro" id="IPR001110">
    <property type="entry name" value="UPF0012_CS"/>
</dbReference>
<organism evidence="4 5">
    <name type="scientific">Phenylobacterium parvum</name>
    <dbReference type="NCBI Taxonomy" id="2201350"/>
    <lineage>
        <taxon>Bacteria</taxon>
        <taxon>Pseudomonadati</taxon>
        <taxon>Pseudomonadota</taxon>
        <taxon>Alphaproteobacteria</taxon>
        <taxon>Caulobacterales</taxon>
        <taxon>Caulobacteraceae</taxon>
        <taxon>Phenylobacterium</taxon>
    </lineage>
</organism>